<evidence type="ECO:0000256" key="1">
    <source>
        <dbReference type="ARBA" id="ARBA00004651"/>
    </source>
</evidence>
<evidence type="ECO:0000313" key="9">
    <source>
        <dbReference type="Proteomes" id="UP001284601"/>
    </source>
</evidence>
<feature type="transmembrane region" description="Helical" evidence="5">
    <location>
        <begin position="352"/>
        <end position="369"/>
    </location>
</feature>
<evidence type="ECO:0000256" key="4">
    <source>
        <dbReference type="ARBA" id="ARBA00023136"/>
    </source>
</evidence>
<dbReference type="InterPro" id="IPR036259">
    <property type="entry name" value="MFS_trans_sf"/>
</dbReference>
<keyword evidence="3 5" id="KW-1133">Transmembrane helix</keyword>
<dbReference type="Gene3D" id="1.20.1250.20">
    <property type="entry name" value="MFS general substrate transporter like domains"/>
    <property type="match status" value="1"/>
</dbReference>
<proteinExistence type="predicted"/>
<gene>
    <name evidence="8" type="ORF">R7226_07205</name>
</gene>
<organism evidence="8 9">
    <name type="scientific">Conexibacter stalactiti</name>
    <dbReference type="NCBI Taxonomy" id="1940611"/>
    <lineage>
        <taxon>Bacteria</taxon>
        <taxon>Bacillati</taxon>
        <taxon>Actinomycetota</taxon>
        <taxon>Thermoleophilia</taxon>
        <taxon>Solirubrobacterales</taxon>
        <taxon>Conexibacteraceae</taxon>
        <taxon>Conexibacter</taxon>
    </lineage>
</organism>
<dbReference type="PROSITE" id="PS50850">
    <property type="entry name" value="MFS"/>
    <property type="match status" value="1"/>
</dbReference>
<dbReference type="InterPro" id="IPR011701">
    <property type="entry name" value="MFS"/>
</dbReference>
<protein>
    <submittedName>
        <fullName evidence="8">MFS transporter</fullName>
    </submittedName>
</protein>
<evidence type="ECO:0000256" key="2">
    <source>
        <dbReference type="ARBA" id="ARBA00022692"/>
    </source>
</evidence>
<feature type="transmembrane region" description="Helical" evidence="5">
    <location>
        <begin position="258"/>
        <end position="278"/>
    </location>
</feature>
<comment type="caution">
    <text evidence="8">The sequence shown here is derived from an EMBL/GenBank/DDBJ whole genome shotgun (WGS) entry which is preliminary data.</text>
</comment>
<feature type="signal peptide" evidence="6">
    <location>
        <begin position="1"/>
        <end position="29"/>
    </location>
</feature>
<keyword evidence="2 5" id="KW-0812">Transmembrane</keyword>
<feature type="transmembrane region" description="Helical" evidence="5">
    <location>
        <begin position="135"/>
        <end position="154"/>
    </location>
</feature>
<feature type="chain" id="PRO_5045764618" evidence="6">
    <location>
        <begin position="30"/>
        <end position="408"/>
    </location>
</feature>
<dbReference type="Proteomes" id="UP001284601">
    <property type="component" value="Unassembled WGS sequence"/>
</dbReference>
<reference evidence="9" key="1">
    <citation type="submission" date="2023-07" db="EMBL/GenBank/DDBJ databases">
        <title>Conexibacter stalactiti sp. nov., isolated from stalactites in a lava cave and emended description of the genus Conexibacter.</title>
        <authorList>
            <person name="Lee S.D."/>
        </authorList>
    </citation>
    <scope>NUCLEOTIDE SEQUENCE [LARGE SCALE GENOMIC DNA]</scope>
    <source>
        <strain evidence="9">KCTC 39840</strain>
    </source>
</reference>
<comment type="subcellular location">
    <subcellularLocation>
        <location evidence="1">Cell membrane</location>
        <topology evidence="1">Multi-pass membrane protein</topology>
    </subcellularLocation>
</comment>
<feature type="transmembrane region" description="Helical" evidence="5">
    <location>
        <begin position="313"/>
        <end position="331"/>
    </location>
</feature>
<feature type="transmembrane region" description="Helical" evidence="5">
    <location>
        <begin position="231"/>
        <end position="252"/>
    </location>
</feature>
<name>A0ABU4HLD9_9ACTN</name>
<evidence type="ECO:0000259" key="7">
    <source>
        <dbReference type="PROSITE" id="PS50850"/>
    </source>
</evidence>
<dbReference type="PANTHER" id="PTHR42910:SF1">
    <property type="entry name" value="MAJOR FACILITATOR SUPERFAMILY (MFS) PROFILE DOMAIN-CONTAINING PROTEIN"/>
    <property type="match status" value="1"/>
</dbReference>
<reference evidence="8 9" key="2">
    <citation type="submission" date="2023-10" db="EMBL/GenBank/DDBJ databases">
        <authorList>
            <person name="Han X.F."/>
        </authorList>
    </citation>
    <scope>NUCLEOTIDE SEQUENCE [LARGE SCALE GENOMIC DNA]</scope>
    <source>
        <strain evidence="8 9">KCTC 39840</strain>
    </source>
</reference>
<feature type="domain" description="Major facilitator superfamily (MFS) profile" evidence="7">
    <location>
        <begin position="12"/>
        <end position="404"/>
    </location>
</feature>
<evidence type="ECO:0000256" key="3">
    <source>
        <dbReference type="ARBA" id="ARBA00022989"/>
    </source>
</evidence>
<dbReference type="InterPro" id="IPR020846">
    <property type="entry name" value="MFS_dom"/>
</dbReference>
<feature type="transmembrane region" description="Helical" evidence="5">
    <location>
        <begin position="102"/>
        <end position="123"/>
    </location>
</feature>
<dbReference type="PANTHER" id="PTHR42910">
    <property type="entry name" value="TRANSPORTER SCO4007-RELATED"/>
    <property type="match status" value="1"/>
</dbReference>
<evidence type="ECO:0000256" key="5">
    <source>
        <dbReference type="SAM" id="Phobius"/>
    </source>
</evidence>
<accession>A0ABU4HLD9</accession>
<keyword evidence="4 5" id="KW-0472">Membrane</keyword>
<keyword evidence="6" id="KW-0732">Signal</keyword>
<feature type="transmembrane region" description="Helical" evidence="5">
    <location>
        <begin position="375"/>
        <end position="398"/>
    </location>
</feature>
<feature type="transmembrane region" description="Helical" evidence="5">
    <location>
        <begin position="166"/>
        <end position="185"/>
    </location>
</feature>
<feature type="transmembrane region" description="Helical" evidence="5">
    <location>
        <begin position="78"/>
        <end position="96"/>
    </location>
</feature>
<feature type="transmembrane region" description="Helical" evidence="5">
    <location>
        <begin position="290"/>
        <end position="307"/>
    </location>
</feature>
<dbReference type="Pfam" id="PF07690">
    <property type="entry name" value="MFS_1"/>
    <property type="match status" value="1"/>
</dbReference>
<feature type="transmembrane region" description="Helical" evidence="5">
    <location>
        <begin position="45"/>
        <end position="66"/>
    </location>
</feature>
<sequence>MPLSASPLPRSLALLFAVAAGLAVGNAYAAQPLLDAIAAAFSLSPGAAGAVVTATQVGLTLGLLLIVPLGDLLRRRRLVPLQLLAGASALLLVATARSAPLLLGAMALVGASSVVAQVLVAYAAALAGERDRGRAVGLVTSGIISGILLSRAVAGAVAELAGWRAVYLASAAATLVLATVLARRLPREQPEERAREQPDGRARPAGRAYLPLVASTVTLVARMPLLRVRGALALLTFAAFSTLWSALVLPLSAPPHDLSHAAIGLFGLAGAAGALAAARAGRLADRGHGEATTGAALALLLLSWPLIALLDRSLLALALGVVLLDLAVQAIHVSNQTLLLAAAGAARSRVTAAYMVFYSLGSAAGALAATTVYAAAGWTGVCLQGAALTTAALLLWWLTRPQPGRSAS</sequence>
<dbReference type="EMBL" id="JAWSTH010000012">
    <property type="protein sequence ID" value="MDW5594116.1"/>
    <property type="molecule type" value="Genomic_DNA"/>
</dbReference>
<evidence type="ECO:0000256" key="6">
    <source>
        <dbReference type="SAM" id="SignalP"/>
    </source>
</evidence>
<keyword evidence="9" id="KW-1185">Reference proteome</keyword>
<evidence type="ECO:0000313" key="8">
    <source>
        <dbReference type="EMBL" id="MDW5594116.1"/>
    </source>
</evidence>
<dbReference type="RefSeq" id="WP_318596373.1">
    <property type="nucleotide sequence ID" value="NZ_JAWSTH010000012.1"/>
</dbReference>
<dbReference type="SUPFAM" id="SSF103473">
    <property type="entry name" value="MFS general substrate transporter"/>
    <property type="match status" value="1"/>
</dbReference>